<gene>
    <name evidence="2" type="ORF">J4032_22135</name>
</gene>
<feature type="domain" description="GIY-YIG" evidence="1">
    <location>
        <begin position="86"/>
        <end position="160"/>
    </location>
</feature>
<accession>A0ABY3WQD5</accession>
<dbReference type="Proteomes" id="UP000828924">
    <property type="component" value="Chromosome"/>
</dbReference>
<dbReference type="RefSeq" id="WP_242332719.1">
    <property type="nucleotide sequence ID" value="NZ_CP071872.1"/>
</dbReference>
<organism evidence="2 3">
    <name type="scientific">Streptomyces formicae</name>
    <dbReference type="NCBI Taxonomy" id="1616117"/>
    <lineage>
        <taxon>Bacteria</taxon>
        <taxon>Bacillati</taxon>
        <taxon>Actinomycetota</taxon>
        <taxon>Actinomycetes</taxon>
        <taxon>Kitasatosporales</taxon>
        <taxon>Streptomycetaceae</taxon>
        <taxon>Streptomyces</taxon>
    </lineage>
</organism>
<dbReference type="EMBL" id="CP071872">
    <property type="protein sequence ID" value="UNM13796.1"/>
    <property type="molecule type" value="Genomic_DNA"/>
</dbReference>
<protein>
    <submittedName>
        <fullName evidence="2">GIY-YIG nuclease family protein</fullName>
    </submittedName>
</protein>
<dbReference type="SMART" id="SM00465">
    <property type="entry name" value="GIYc"/>
    <property type="match status" value="1"/>
</dbReference>
<dbReference type="InterPro" id="IPR035901">
    <property type="entry name" value="GIY-YIG_endonuc_sf"/>
</dbReference>
<evidence type="ECO:0000313" key="3">
    <source>
        <dbReference type="Proteomes" id="UP000828924"/>
    </source>
</evidence>
<reference evidence="2 3" key="1">
    <citation type="submission" date="2021-03" db="EMBL/GenBank/DDBJ databases">
        <title>Complete genome of Streptomyces formicae strain 1H-GS9 (DSM 100524).</title>
        <authorList>
            <person name="Atanasov K.E."/>
            <person name="Altabella T."/>
            <person name="Ferrer A."/>
        </authorList>
    </citation>
    <scope>NUCLEOTIDE SEQUENCE [LARGE SCALE GENOMIC DNA]</scope>
    <source>
        <strain evidence="2 3">1H-GS9</strain>
    </source>
</reference>
<name>A0ABY3WQD5_9ACTN</name>
<dbReference type="Pfam" id="PF01541">
    <property type="entry name" value="GIY-YIG"/>
    <property type="match status" value="1"/>
</dbReference>
<dbReference type="SUPFAM" id="SSF82771">
    <property type="entry name" value="GIY-YIG endonuclease"/>
    <property type="match status" value="1"/>
</dbReference>
<evidence type="ECO:0000259" key="1">
    <source>
        <dbReference type="SMART" id="SM00465"/>
    </source>
</evidence>
<evidence type="ECO:0000313" key="2">
    <source>
        <dbReference type="EMBL" id="UNM13796.1"/>
    </source>
</evidence>
<sequence>MLEDVAVAPYHDPDYVDWVYEQHEQGLYPVRLPARHYLGWAFNSCTWDGRGFFYEPFPRPDSDSVSLIMRVCGGKVEPGNRHPRIRTALYRFYDDAGELLYVGISGDPELRQAQHSKDKSWWPEVMDASIEWFNNRDVALDREASAIRREKPKYNVQHNQATA</sequence>
<proteinExistence type="predicted"/>
<dbReference type="Gene3D" id="3.40.1440.10">
    <property type="entry name" value="GIY-YIG endonuclease"/>
    <property type="match status" value="1"/>
</dbReference>
<dbReference type="InterPro" id="IPR000305">
    <property type="entry name" value="GIY-YIG_endonuc"/>
</dbReference>
<keyword evidence="3" id="KW-1185">Reference proteome</keyword>